<evidence type="ECO:0000259" key="2">
    <source>
        <dbReference type="Pfam" id="PF22013"/>
    </source>
</evidence>
<dbReference type="Gene3D" id="1.10.10.1110">
    <property type="entry name" value="Methyltransferase PG1098, N-terminal domain"/>
    <property type="match status" value="1"/>
</dbReference>
<organism evidence="3 4">
    <name type="scientific">Bacteroides coprosuis DSM 18011</name>
    <dbReference type="NCBI Taxonomy" id="679937"/>
    <lineage>
        <taxon>Bacteria</taxon>
        <taxon>Pseudomonadati</taxon>
        <taxon>Bacteroidota</taxon>
        <taxon>Bacteroidia</taxon>
        <taxon>Bacteroidales</taxon>
        <taxon>Bacteroidaceae</taxon>
        <taxon>Bacteroides</taxon>
    </lineage>
</organism>
<dbReference type="InterPro" id="IPR054168">
    <property type="entry name" value="PG_1098_Fer"/>
</dbReference>
<keyword evidence="4" id="KW-1185">Reference proteome</keyword>
<dbReference type="InterPro" id="IPR029063">
    <property type="entry name" value="SAM-dependent_MTases_sf"/>
</dbReference>
<dbReference type="HOGENOM" id="CLU_038123_0_0_10"/>
<dbReference type="EMBL" id="CM001167">
    <property type="protein sequence ID" value="EGJ70637.1"/>
    <property type="molecule type" value="Genomic_DNA"/>
</dbReference>
<dbReference type="Proteomes" id="UP000018439">
    <property type="component" value="Chromosome"/>
</dbReference>
<evidence type="ECO:0000259" key="1">
    <source>
        <dbReference type="Pfam" id="PF18096"/>
    </source>
</evidence>
<evidence type="ECO:0000313" key="3">
    <source>
        <dbReference type="EMBL" id="EGJ70637.1"/>
    </source>
</evidence>
<dbReference type="Gene3D" id="3.40.50.150">
    <property type="entry name" value="Vaccinia Virus protein VP39"/>
    <property type="match status" value="1"/>
</dbReference>
<accession>F3ZR44</accession>
<protein>
    <submittedName>
        <fullName evidence="3">Uncharacterized protein</fullName>
    </submittedName>
</protein>
<dbReference type="InterPro" id="IPR041497">
    <property type="entry name" value="Thump-like"/>
</dbReference>
<dbReference type="SUPFAM" id="SSF53335">
    <property type="entry name" value="S-adenosyl-L-methionine-dependent methyltransferases"/>
    <property type="match status" value="1"/>
</dbReference>
<dbReference type="Pfam" id="PF22013">
    <property type="entry name" value="PG_1098_Fer"/>
    <property type="match status" value="1"/>
</dbReference>
<dbReference type="STRING" id="679937.Bcop_0419"/>
<sequence>MFLKEEIFNFVQKHKDDDIHKLLLSKQELSGEELKFAVQQIEGRQRVKNKLPEWYNTPRILYPVHLSLEQCSSAETAKYKASLVQGDSLIDLTGGFGVDTSYLAQKFDSVVYVERNPDLYQIVSHNFKQMGLNHIQTINSEAESVLKDLELVDTVFIDPARRDNTGGKLVSIGDCVPNVIELQSIFQAKAKQVLIKLSPMLDLTQALRELDYVSHVYIVALSNECKELLVLVDYTKEETKNPQICCVNLGKNDQLEEFSFSLNDEERIDVGYATEVKKYLFEPNAAVLKGGAYKSIAKRFNVDKLHPNSHLYTSDRYLSDFPGRKFEINEVLNFNKTSLKKLKTITKKANLTIRNFPSSVDSLRKKLKIAEGGEKYIFATTLMNEEKVLLVCSKLTN</sequence>
<dbReference type="OrthoDB" id="1000417at2"/>
<feature type="domain" description="THUMP-like" evidence="1">
    <location>
        <begin position="323"/>
        <end position="394"/>
    </location>
</feature>
<reference evidence="3 4" key="1">
    <citation type="journal article" date="2011" name="Stand. Genomic Sci.">
        <title>Non-contiguous finished genome sequence of Bacteroides coprosuis type strain (PC139).</title>
        <authorList>
            <person name="Land M."/>
            <person name="Held B."/>
            <person name="Gronow S."/>
            <person name="Abt B."/>
            <person name="Lucas S."/>
            <person name="Del Rio T.G."/>
            <person name="Nolan M."/>
            <person name="Tice H."/>
            <person name="Cheng J.F."/>
            <person name="Pitluck S."/>
            <person name="Liolios K."/>
            <person name="Pagani I."/>
            <person name="Ivanova N."/>
            <person name="Mavromatis K."/>
            <person name="Mikhailova N."/>
            <person name="Pati A."/>
            <person name="Tapia R."/>
            <person name="Han C."/>
            <person name="Goodwin L."/>
            <person name="Chen A."/>
            <person name="Palaniappan K."/>
            <person name="Hauser L."/>
            <person name="Brambilla E.M."/>
            <person name="Rohde M."/>
            <person name="Goker M."/>
            <person name="Detter J.C."/>
            <person name="Woyke T."/>
            <person name="Bristow J."/>
            <person name="Eisen J.A."/>
            <person name="Markowitz V."/>
            <person name="Hugenholtz P."/>
            <person name="Kyrpides N.C."/>
            <person name="Klenk H.P."/>
            <person name="Lapidus A."/>
        </authorList>
    </citation>
    <scope>NUCLEOTIDE SEQUENCE</scope>
    <source>
        <strain evidence="3 4">DSM 18011</strain>
    </source>
</reference>
<dbReference type="Pfam" id="PF18096">
    <property type="entry name" value="Thump_like"/>
    <property type="match status" value="1"/>
</dbReference>
<name>F3ZR44_9BACE</name>
<dbReference type="eggNOG" id="COG0742">
    <property type="taxonomic scope" value="Bacteria"/>
</dbReference>
<gene>
    <name evidence="3" type="ORF">Bcop_0419</name>
</gene>
<feature type="domain" description="PG-1098 ferredoxin-like" evidence="2">
    <location>
        <begin position="279"/>
        <end position="322"/>
    </location>
</feature>
<dbReference type="AlphaFoldDB" id="F3ZR44"/>
<proteinExistence type="predicted"/>
<evidence type="ECO:0000313" key="4">
    <source>
        <dbReference type="Proteomes" id="UP000018439"/>
    </source>
</evidence>